<dbReference type="NCBIfam" id="TIGR00478">
    <property type="entry name" value="tly"/>
    <property type="match status" value="1"/>
</dbReference>
<dbReference type="CDD" id="cd02440">
    <property type="entry name" value="AdoMet_MTases"/>
    <property type="match status" value="1"/>
</dbReference>
<dbReference type="InterPro" id="IPR029063">
    <property type="entry name" value="SAM-dependent_MTases_sf"/>
</dbReference>
<gene>
    <name evidence="4" type="ORF">UFOPK4175_00197</name>
</gene>
<protein>
    <submittedName>
        <fullName evidence="4">Unannotated protein</fullName>
    </submittedName>
</protein>
<dbReference type="GO" id="GO:0008168">
    <property type="term" value="F:methyltransferase activity"/>
    <property type="evidence" value="ECO:0007669"/>
    <property type="project" value="InterPro"/>
</dbReference>
<dbReference type="EMBL" id="CAFBPX010000019">
    <property type="protein sequence ID" value="CAB5029719.1"/>
    <property type="molecule type" value="Genomic_DNA"/>
</dbReference>
<evidence type="ECO:0000256" key="1">
    <source>
        <dbReference type="ARBA" id="ARBA00022884"/>
    </source>
</evidence>
<dbReference type="InterPro" id="IPR002877">
    <property type="entry name" value="RNA_MeTrfase_FtsJ_dom"/>
</dbReference>
<dbReference type="PANTHER" id="PTHR32319:SF0">
    <property type="entry name" value="BACTERIAL HEMOLYSIN-LIKE PROTEIN"/>
    <property type="match status" value="1"/>
</dbReference>
<evidence type="ECO:0000313" key="4">
    <source>
        <dbReference type="EMBL" id="CAB5029719.1"/>
    </source>
</evidence>
<feature type="domain" description="Ribosomal RNA methyltransferase FtsJ" evidence="3">
    <location>
        <begin position="62"/>
        <end position="244"/>
    </location>
</feature>
<sequence length="265" mass="27940">MSERMRLDALLTQRGLFPSRSRAAAAVMAGDVRLTAPGARTAKPGQMVLIDAEVEVTERARYVSRGGIKLENALGLLELDVSGRRCLDAGASTGGFTDCLLQAGAIDVIAVDVGYGELAWSLREDPRVHILERTNARQLDAEQLPYRPDLITADLSFISLTKVLPALVDCAADSFDAVVMVKPQFEVGRDRVGRGGVVRDPGLRKESVAAVAEFARERCGASILGFASSGLPGPKGNQESFIHLAEGDRAGALGNLGAALDGAGL</sequence>
<dbReference type="Gene3D" id="3.10.290.10">
    <property type="entry name" value="RNA-binding S4 domain"/>
    <property type="match status" value="1"/>
</dbReference>
<keyword evidence="1" id="KW-0694">RNA-binding</keyword>
<dbReference type="InterPro" id="IPR047048">
    <property type="entry name" value="TlyA"/>
</dbReference>
<evidence type="ECO:0000256" key="2">
    <source>
        <dbReference type="ARBA" id="ARBA00029460"/>
    </source>
</evidence>
<comment type="similarity">
    <text evidence="2">Belongs to the TlyA family.</text>
</comment>
<dbReference type="CDD" id="cd00165">
    <property type="entry name" value="S4"/>
    <property type="match status" value="1"/>
</dbReference>
<proteinExistence type="inferred from homology"/>
<dbReference type="SUPFAM" id="SSF55174">
    <property type="entry name" value="Alpha-L RNA-binding motif"/>
    <property type="match status" value="1"/>
</dbReference>
<dbReference type="InterPro" id="IPR036986">
    <property type="entry name" value="S4_RNA-bd_sf"/>
</dbReference>
<dbReference type="Gene3D" id="3.40.50.150">
    <property type="entry name" value="Vaccinia Virus protein VP39"/>
    <property type="match status" value="1"/>
</dbReference>
<dbReference type="InterPro" id="IPR004538">
    <property type="entry name" value="Hemolysin_A/TlyA"/>
</dbReference>
<organism evidence="4">
    <name type="scientific">freshwater metagenome</name>
    <dbReference type="NCBI Taxonomy" id="449393"/>
    <lineage>
        <taxon>unclassified sequences</taxon>
        <taxon>metagenomes</taxon>
        <taxon>ecological metagenomes</taxon>
    </lineage>
</organism>
<dbReference type="PROSITE" id="PS50889">
    <property type="entry name" value="S4"/>
    <property type="match status" value="1"/>
</dbReference>
<dbReference type="PIRSF" id="PIRSF005578">
    <property type="entry name" value="TlyA"/>
    <property type="match status" value="1"/>
</dbReference>
<dbReference type="AlphaFoldDB" id="A0A6J7RLG2"/>
<dbReference type="PANTHER" id="PTHR32319">
    <property type="entry name" value="BACTERIAL HEMOLYSIN-LIKE PROTEIN"/>
    <property type="match status" value="1"/>
</dbReference>
<dbReference type="GO" id="GO:0003723">
    <property type="term" value="F:RNA binding"/>
    <property type="evidence" value="ECO:0007669"/>
    <property type="project" value="UniProtKB-KW"/>
</dbReference>
<dbReference type="SUPFAM" id="SSF53335">
    <property type="entry name" value="S-adenosyl-L-methionine-dependent methyltransferases"/>
    <property type="match status" value="1"/>
</dbReference>
<dbReference type="Pfam" id="PF01728">
    <property type="entry name" value="FtsJ"/>
    <property type="match status" value="1"/>
</dbReference>
<accession>A0A6J7RLG2</accession>
<dbReference type="GO" id="GO:0032259">
    <property type="term" value="P:methylation"/>
    <property type="evidence" value="ECO:0007669"/>
    <property type="project" value="InterPro"/>
</dbReference>
<reference evidence="4" key="1">
    <citation type="submission" date="2020-05" db="EMBL/GenBank/DDBJ databases">
        <authorList>
            <person name="Chiriac C."/>
            <person name="Salcher M."/>
            <person name="Ghai R."/>
            <person name="Kavagutti S V."/>
        </authorList>
    </citation>
    <scope>NUCLEOTIDE SEQUENCE</scope>
</reference>
<name>A0A6J7RLG2_9ZZZZ</name>
<evidence type="ECO:0000259" key="3">
    <source>
        <dbReference type="Pfam" id="PF01728"/>
    </source>
</evidence>